<proteinExistence type="predicted"/>
<organism evidence="3 4">
    <name type="scientific">Streptomyces mobaraensis (strain ATCC 29032 / DSM 40847 / JCM 4168 / NBRC 13819 / NCIMB 11159 / IPCR 16-22)</name>
    <dbReference type="NCBI Taxonomy" id="1223523"/>
    <lineage>
        <taxon>Bacteria</taxon>
        <taxon>Bacillati</taxon>
        <taxon>Actinomycetota</taxon>
        <taxon>Actinomycetes</taxon>
        <taxon>Kitasatosporales</taxon>
        <taxon>Streptomycetaceae</taxon>
        <taxon>Streptomyces</taxon>
    </lineage>
</organism>
<feature type="compositionally biased region" description="Low complexity" evidence="1">
    <location>
        <begin position="179"/>
        <end position="235"/>
    </location>
</feature>
<dbReference type="STRING" id="1223523.H340_18741"/>
<evidence type="ECO:0000256" key="1">
    <source>
        <dbReference type="SAM" id="MobiDB-lite"/>
    </source>
</evidence>
<comment type="caution">
    <text evidence="3">The sequence shown here is derived from an EMBL/GenBank/DDBJ whole genome shotgun (WGS) entry which is preliminary data.</text>
</comment>
<feature type="region of interest" description="Disordered" evidence="1">
    <location>
        <begin position="1"/>
        <end position="252"/>
    </location>
</feature>
<feature type="compositionally biased region" description="Pro residues" evidence="1">
    <location>
        <begin position="50"/>
        <end position="63"/>
    </location>
</feature>
<dbReference type="AlphaFoldDB" id="M3AZ61"/>
<feature type="compositionally biased region" description="Basic and acidic residues" evidence="1">
    <location>
        <begin position="11"/>
        <end position="30"/>
    </location>
</feature>
<name>M3AZ61_STRM1</name>
<feature type="compositionally biased region" description="Pro residues" evidence="1">
    <location>
        <begin position="236"/>
        <end position="248"/>
    </location>
</feature>
<dbReference type="PATRIC" id="fig|1223523.3.peg.3828"/>
<gene>
    <name evidence="3" type="ORF">H340_18741</name>
</gene>
<feature type="domain" description="N,N-dimethylformamidase beta subunit-like C-terminal" evidence="2">
    <location>
        <begin position="290"/>
        <end position="654"/>
    </location>
</feature>
<dbReference type="InterPro" id="IPR046540">
    <property type="entry name" value="DMFA2_C"/>
</dbReference>
<evidence type="ECO:0000313" key="3">
    <source>
        <dbReference type="EMBL" id="EME98937.1"/>
    </source>
</evidence>
<feature type="compositionally biased region" description="Low complexity" evidence="1">
    <location>
        <begin position="96"/>
        <end position="111"/>
    </location>
</feature>
<evidence type="ECO:0000259" key="2">
    <source>
        <dbReference type="Pfam" id="PF20254"/>
    </source>
</evidence>
<sequence>MDQGGANGPDTDDRKDRRGRAAQEADETRGPARNRAPDATPGRTAREPHPALPAGPALPPVPAHPAGLTHPAGPADAEASSPPGGSRLGADRVPPDEAASQAPQAPQARPVPRLPAPAAPAAPARARRRPRVPDAREPAASGPAGASRLPGRAWESAALARAAADPFPEPPLAWLAGCTTAGSPTTGSTTAGSPTAAASATAGSTTAVPTTTGSTTADPATTGSTTTGSTTSDPTTPAPPTAAPPTAPRPWYATADDVRRPIRGFTSDSAVAPGESVAFRVSVEPPRPFTVEVYRVGHYAGHGAARMAVSPPLDGLTQPPPLVAGRAVACHHWWLSWRLDVPPHWPPGAYVAVLATADGERAHVPFTVRDGTPADLLLVLPDLTWQAHNVYPEDGRTGAGLRHAWDERGRLLGEADAAVTVSADRPYAGTGLPPDVGPVYDVVRWAERYGYDLGYAHATDLHAGRVDPTRYRGLVFPGPDRYWSAPLRRAVEAARDAGTSLVFLGAGALARQVVTAPSPAGPDRLLTCRRQRSGGRAAPWRDTAPEQQLLGIQHAGRVPRPAPLVVRNTDHWLWEGTGAAEGDELPGLVAGDADRYHPRTALPPHTERILLAHSPYRDADGVRRHQETSLYRAPSGALVFAAGTAGWAPALDRPGHADPRVQRATANLLDHICKRA</sequence>
<dbReference type="EMBL" id="AORZ01000061">
    <property type="protein sequence ID" value="EME98937.1"/>
    <property type="molecule type" value="Genomic_DNA"/>
</dbReference>
<dbReference type="eggNOG" id="COG3266">
    <property type="taxonomic scope" value="Bacteria"/>
</dbReference>
<accession>M3AZ61</accession>
<reference evidence="3 4" key="1">
    <citation type="journal article" date="2013" name="Genome Announc.">
        <title>Whole-Genome Shotgun Assembly and Analysis of the Genome of Streptomyces mobaraensis DSM 40847, a Strain for Industrial Production of Microbial Transglutaminase.</title>
        <authorList>
            <person name="Yang H."/>
            <person name="He T."/>
            <person name="Wu W."/>
            <person name="Zhu W."/>
            <person name="Lu B."/>
            <person name="Sun W."/>
        </authorList>
    </citation>
    <scope>NUCLEOTIDE SEQUENCE [LARGE SCALE GENOMIC DNA]</scope>
    <source>
        <strain evidence="3 4">DSM 40847</strain>
    </source>
</reference>
<protein>
    <recommendedName>
        <fullName evidence="2">N,N-dimethylformamidase beta subunit-like C-terminal domain-containing protein</fullName>
    </recommendedName>
</protein>
<dbReference type="Proteomes" id="UP000011740">
    <property type="component" value="Unassembled WGS sequence"/>
</dbReference>
<dbReference type="Pfam" id="PF20254">
    <property type="entry name" value="DMFA2_C"/>
    <property type="match status" value="1"/>
</dbReference>
<evidence type="ECO:0000313" key="4">
    <source>
        <dbReference type="Proteomes" id="UP000011740"/>
    </source>
</evidence>
<feature type="compositionally biased region" description="Low complexity" evidence="1">
    <location>
        <begin position="153"/>
        <end position="164"/>
    </location>
</feature>